<organism evidence="3 4">
    <name type="scientific">Schistosoma japonicum</name>
    <name type="common">Blood fluke</name>
    <dbReference type="NCBI Taxonomy" id="6182"/>
    <lineage>
        <taxon>Eukaryota</taxon>
        <taxon>Metazoa</taxon>
        <taxon>Spiralia</taxon>
        <taxon>Lophotrochozoa</taxon>
        <taxon>Platyhelminthes</taxon>
        <taxon>Trematoda</taxon>
        <taxon>Digenea</taxon>
        <taxon>Strigeidida</taxon>
        <taxon>Schistosomatoidea</taxon>
        <taxon>Schistosomatidae</taxon>
        <taxon>Schistosoma</taxon>
    </lineage>
</organism>
<name>A0A4Z2DI90_SCHJA</name>
<reference evidence="3 4" key="1">
    <citation type="submission" date="2019-03" db="EMBL/GenBank/DDBJ databases">
        <title>An improved genome assembly of the fluke Schistosoma japonicum.</title>
        <authorList>
            <person name="Hu W."/>
            <person name="Luo F."/>
            <person name="Yin M."/>
            <person name="Mo X."/>
            <person name="Sun C."/>
            <person name="Wu Q."/>
            <person name="Zhu B."/>
            <person name="Xiang M."/>
            <person name="Wang J."/>
            <person name="Wang Y."/>
            <person name="Zhang T."/>
            <person name="Xu B."/>
            <person name="Zheng H."/>
            <person name="Feng Z."/>
        </authorList>
    </citation>
    <scope>NUCLEOTIDE SEQUENCE [LARGE SCALE GENOMIC DNA]</scope>
    <source>
        <strain evidence="3">HuSjv2</strain>
        <tissue evidence="3">Worms</tissue>
    </source>
</reference>
<feature type="compositionally biased region" description="Polar residues" evidence="1">
    <location>
        <begin position="190"/>
        <end position="199"/>
    </location>
</feature>
<comment type="caution">
    <text evidence="3">The sequence shown here is derived from an EMBL/GenBank/DDBJ whole genome shotgun (WGS) entry which is preliminary data.</text>
</comment>
<feature type="signal peptide" evidence="2">
    <location>
        <begin position="1"/>
        <end position="16"/>
    </location>
</feature>
<feature type="compositionally biased region" description="Basic and acidic residues" evidence="1">
    <location>
        <begin position="309"/>
        <end position="321"/>
    </location>
</feature>
<gene>
    <name evidence="3" type="ORF">EWB00_000662</name>
</gene>
<dbReference type="EMBL" id="SKCS01000126">
    <property type="protein sequence ID" value="TNN16185.1"/>
    <property type="molecule type" value="Genomic_DNA"/>
</dbReference>
<dbReference type="AlphaFoldDB" id="A0A4Z2DI90"/>
<proteinExistence type="predicted"/>
<protein>
    <submittedName>
        <fullName evidence="3">Uncharacterized protein</fullName>
    </submittedName>
</protein>
<feature type="region of interest" description="Disordered" evidence="1">
    <location>
        <begin position="181"/>
        <end position="237"/>
    </location>
</feature>
<feature type="compositionally biased region" description="Low complexity" evidence="1">
    <location>
        <begin position="249"/>
        <end position="264"/>
    </location>
</feature>
<evidence type="ECO:0000313" key="3">
    <source>
        <dbReference type="EMBL" id="TNN16185.1"/>
    </source>
</evidence>
<feature type="compositionally biased region" description="Basic and acidic residues" evidence="1">
    <location>
        <begin position="265"/>
        <end position="284"/>
    </location>
</feature>
<evidence type="ECO:0000313" key="4">
    <source>
        <dbReference type="Proteomes" id="UP000311919"/>
    </source>
</evidence>
<keyword evidence="4" id="KW-1185">Reference proteome</keyword>
<feature type="compositionally biased region" description="Low complexity" evidence="1">
    <location>
        <begin position="331"/>
        <end position="342"/>
    </location>
</feature>
<accession>A0A4Z2DI90</accession>
<feature type="region of interest" description="Disordered" evidence="1">
    <location>
        <begin position="249"/>
        <end position="347"/>
    </location>
</feature>
<feature type="chain" id="PRO_5021440800" evidence="2">
    <location>
        <begin position="17"/>
        <end position="404"/>
    </location>
</feature>
<sequence>MIIVLLLLCIPVLTVAKLDTIKFQVDVKLLAMRFLTDNKSTRASYVICNANTCNRFIKLCIRSTSQSRCTRFIRYTTRNINMDKRQISLSSASHKKKLSGFHLIVYIPKEELMDAKYIDALVFRKRSKGPKIDLLRYTLSPKEFVLQSGESTEWKNVILISEKKVLRLKIAFKVTYQSVDSEKYDDKQQKNTVTNNTLTTDEEVDNTMETNSNKEESFDIQDDDNEQGDDTDTGDKLMNDEELIDSIVTNSTNQGNDNNSGSNDQQHKTNDTHDAMTTESEIHDSTITQPTNQGNDNNSDSDDQQPKTNDTHDAMTTESEIHNSTITQPTNQGNDNNSGSNDQQHKTNDTHVAMTTESEIHNSTITQPTNQGNDSIPFWVWFICYLSKTIFRYDICPTIGYRSI</sequence>
<keyword evidence="2" id="KW-0732">Signal</keyword>
<evidence type="ECO:0000256" key="2">
    <source>
        <dbReference type="SAM" id="SignalP"/>
    </source>
</evidence>
<feature type="compositionally biased region" description="Acidic residues" evidence="1">
    <location>
        <begin position="218"/>
        <end position="232"/>
    </location>
</feature>
<evidence type="ECO:0000256" key="1">
    <source>
        <dbReference type="SAM" id="MobiDB-lite"/>
    </source>
</evidence>
<dbReference type="Proteomes" id="UP000311919">
    <property type="component" value="Unassembled WGS sequence"/>
</dbReference>